<name>A0A9W6IMA6_9PROT</name>
<dbReference type="CDD" id="cd17557">
    <property type="entry name" value="REC_Rcp-like"/>
    <property type="match status" value="1"/>
</dbReference>
<dbReference type="InterPro" id="IPR052893">
    <property type="entry name" value="TCS_response_regulator"/>
</dbReference>
<dbReference type="Proteomes" id="UP001143486">
    <property type="component" value="Unassembled WGS sequence"/>
</dbReference>
<dbReference type="PROSITE" id="PS50110">
    <property type="entry name" value="RESPONSE_REGULATORY"/>
    <property type="match status" value="1"/>
</dbReference>
<dbReference type="SUPFAM" id="SSF52172">
    <property type="entry name" value="CheY-like"/>
    <property type="match status" value="1"/>
</dbReference>
<organism evidence="3 4">
    <name type="scientific">Maricaulis virginensis</name>
    <dbReference type="NCBI Taxonomy" id="144022"/>
    <lineage>
        <taxon>Bacteria</taxon>
        <taxon>Pseudomonadati</taxon>
        <taxon>Pseudomonadota</taxon>
        <taxon>Alphaproteobacteria</taxon>
        <taxon>Maricaulales</taxon>
        <taxon>Maricaulaceae</taxon>
        <taxon>Maricaulis</taxon>
    </lineage>
</organism>
<evidence type="ECO:0000313" key="3">
    <source>
        <dbReference type="EMBL" id="GLK52628.1"/>
    </source>
</evidence>
<feature type="domain" description="Response regulatory" evidence="2">
    <location>
        <begin position="13"/>
        <end position="138"/>
    </location>
</feature>
<dbReference type="Gene3D" id="3.40.50.2300">
    <property type="match status" value="1"/>
</dbReference>
<reference evidence="3" key="1">
    <citation type="journal article" date="2014" name="Int. J. Syst. Evol. Microbiol.">
        <title>Complete genome sequence of Corynebacterium casei LMG S-19264T (=DSM 44701T), isolated from a smear-ripened cheese.</title>
        <authorList>
            <consortium name="US DOE Joint Genome Institute (JGI-PGF)"/>
            <person name="Walter F."/>
            <person name="Albersmeier A."/>
            <person name="Kalinowski J."/>
            <person name="Ruckert C."/>
        </authorList>
    </citation>
    <scope>NUCLEOTIDE SEQUENCE</scope>
    <source>
        <strain evidence="3">VKM B-1513</strain>
    </source>
</reference>
<evidence type="ECO:0000259" key="2">
    <source>
        <dbReference type="PROSITE" id="PS50110"/>
    </source>
</evidence>
<dbReference type="SMART" id="SM00448">
    <property type="entry name" value="REC"/>
    <property type="match status" value="1"/>
</dbReference>
<dbReference type="Pfam" id="PF00072">
    <property type="entry name" value="Response_reg"/>
    <property type="match status" value="1"/>
</dbReference>
<accession>A0A9W6IMA6</accession>
<dbReference type="InterPro" id="IPR011006">
    <property type="entry name" value="CheY-like_superfamily"/>
</dbReference>
<keyword evidence="4" id="KW-1185">Reference proteome</keyword>
<dbReference type="RefSeq" id="WP_271186991.1">
    <property type="nucleotide sequence ID" value="NZ_BSFE01000005.1"/>
</dbReference>
<gene>
    <name evidence="3" type="ORF">GCM10017621_21360</name>
</gene>
<dbReference type="InterPro" id="IPR001789">
    <property type="entry name" value="Sig_transdc_resp-reg_receiver"/>
</dbReference>
<dbReference type="AlphaFoldDB" id="A0A9W6IMA6"/>
<reference evidence="3" key="2">
    <citation type="submission" date="2023-01" db="EMBL/GenBank/DDBJ databases">
        <authorList>
            <person name="Sun Q."/>
            <person name="Evtushenko L."/>
        </authorList>
    </citation>
    <scope>NUCLEOTIDE SEQUENCE</scope>
    <source>
        <strain evidence="3">VKM B-1513</strain>
    </source>
</reference>
<dbReference type="EMBL" id="BSFE01000005">
    <property type="protein sequence ID" value="GLK52628.1"/>
    <property type="molecule type" value="Genomic_DNA"/>
</dbReference>
<sequence length="159" mass="17451">MSNAEKSASKRPHILLVEDNAGDEFLVLDAFEQASFPYEMEVVRNGEAALQRLRGEGEFTGRPVPDLVLLDLNLPKLDGRDVLRTVKGDADLAQVPVLILTTSSSPDDVDTCYALHANAYMTKPFEVDGYEAIVQSIGAFWFNVATLPHPLHHGSRISS</sequence>
<proteinExistence type="predicted"/>
<feature type="modified residue" description="4-aspartylphosphate" evidence="1">
    <location>
        <position position="71"/>
    </location>
</feature>
<dbReference type="PANTHER" id="PTHR44520">
    <property type="entry name" value="RESPONSE REGULATOR RCP1-RELATED"/>
    <property type="match status" value="1"/>
</dbReference>
<evidence type="ECO:0000313" key="4">
    <source>
        <dbReference type="Proteomes" id="UP001143486"/>
    </source>
</evidence>
<evidence type="ECO:0000256" key="1">
    <source>
        <dbReference type="PROSITE-ProRule" id="PRU00169"/>
    </source>
</evidence>
<comment type="caution">
    <text evidence="3">The sequence shown here is derived from an EMBL/GenBank/DDBJ whole genome shotgun (WGS) entry which is preliminary data.</text>
</comment>
<keyword evidence="1" id="KW-0597">Phosphoprotein</keyword>
<dbReference type="GO" id="GO:0000160">
    <property type="term" value="P:phosphorelay signal transduction system"/>
    <property type="evidence" value="ECO:0007669"/>
    <property type="project" value="InterPro"/>
</dbReference>
<protein>
    <submittedName>
        <fullName evidence="3">Response regulator</fullName>
    </submittedName>
</protein>